<dbReference type="EMBL" id="PNCO02000001">
    <property type="protein sequence ID" value="NKC18942.1"/>
    <property type="molecule type" value="Genomic_DNA"/>
</dbReference>
<evidence type="ECO:0000256" key="3">
    <source>
        <dbReference type="SAM" id="SignalP"/>
    </source>
</evidence>
<comment type="similarity">
    <text evidence="1">Belongs to the intimin/invasin family.</text>
</comment>
<accession>A0A8T6YQ19</accession>
<feature type="chain" id="PRO_5035873321" description="Big-1 domain-containing protein" evidence="3">
    <location>
        <begin position="21"/>
        <end position="1312"/>
    </location>
</feature>
<feature type="region of interest" description="Disordered" evidence="2">
    <location>
        <begin position="1087"/>
        <end position="1106"/>
    </location>
</feature>
<dbReference type="RefSeq" id="WP_138521527.1">
    <property type="nucleotide sequence ID" value="NZ_PNCO02000001.1"/>
</dbReference>
<dbReference type="SMART" id="SM00634">
    <property type="entry name" value="BID_1"/>
    <property type="match status" value="4"/>
</dbReference>
<feature type="domain" description="Big-1" evidence="4">
    <location>
        <begin position="139"/>
        <end position="232"/>
    </location>
</feature>
<gene>
    <name evidence="5" type="ORF">CWC29_008795</name>
</gene>
<sequence length="1312" mass="138118">MPLMRYFSMIMLAILLTACGGGGSIQKDTNNGDDNTGGGFSLTLDFKGETNSLSPSNELIAIATLTNNGEPISGAVVTFETDAFSLIDSSSSVKMTTDADGNAQVTLQATAAEGQGVLTASYNQGDATLSKELAFVSEGLIELEINSTQSENNRLSRAVPLKVDIIVKENGNTVEGARVVFQVDQVATMLPESGAVLTNDEGIASVTLIATSIAGAGQLSATYESNGIVKTTEFNFTSVGDGGGDSSNPYQVTISAVNLDGDVSNVLGKNSPLLVTAELTFEGAPLVNERLQFQVDDFGVIEPESGFLLTDQQGKARVTLTASELVGAGRITVTYEEGQDAANQYFNFISEGATSELAIILSAKTEQGQESRELSAGSPLVVSAKLTKDNVALANKIITFESDDFATLIPSSGRVLTNAQGVAEITMQVTSSAGAGQLIARFSEGDESVAQVLNFSSSGDNANNKIKVESSLIVDCDEGWESSREQAQLDPVAGGCRVVNQVSSNESADIFVKVTSDQSTDGIKASLVKAESTLGQVLPATGTAITDSFGIALLKLQPGTQGGAGKVTVTSLDHNDVQDSFNFAIGVAELSVDIKNGLEIEPGNPQTGSFPLKAGGSTVIVVTLTDQEGNPVTSSIDVEFSSSCSSQTPALAELDELVSTSNGIAKSTYTAKGCAGKDTISVVIVNGSQTITQTKDIVVESAEAQAIQFLPEENGFERFIALPPGEGGIATQSVLSFKLLDEDNRSIAGARVDFKLSDDQGVAGLTQVSGNTNSNGIVRTTVKSGVVPGPLVVTACLIPQATIDEHGEYVTCWPELASQCQTNPNSDDRCPKDNEEFFVIPLSEQVYSVSSQLILSSGVTDQDSFSLSADVLNPNALNYDGVTSNLTLRFGDQFNQFSADGVAATILSEAGTIGSIDSTDTYECRTDNASCTVVWRSQGDRPFYGYEWGNRIGDIDGNPATHEGVAPRLRESLTTEAARRSNTNWNCDPYFGNPAPCIGGMFRQKNASAADSSAEALRRVVMGGRVSILAYVKGQESFRDEESILDGDGNVVTARRNGQFDVGEYRPEFDLTEAFIDTNENGRFDKKDCDSNAEPDPCSPLGSATGGHDDVWIDSNNNGLFDFDTDGDGSYEGDGLYNGLLCSEAALEKGECSRELVNVFRQMELVMSGDDTFVRFAVASNDCTSTSALVLETSGQSGLCDISTVDFNLAENRTPVTVYVYLSDEFGNHPPAGTEVAVSTTNGEIDGGSVSATVLNSNSDKPYAFSFTIKPETSPNESRSGQVSVRLTFPELGDSDSKVITLGPKITVLDAG</sequence>
<feature type="domain" description="Big-1" evidence="4">
    <location>
        <begin position="255"/>
        <end position="345"/>
    </location>
</feature>
<comment type="caution">
    <text evidence="5">The sequence shown here is derived from an EMBL/GenBank/DDBJ whole genome shotgun (WGS) entry which is preliminary data.</text>
</comment>
<dbReference type="PROSITE" id="PS51257">
    <property type="entry name" value="PROKAR_LIPOPROTEIN"/>
    <property type="match status" value="1"/>
</dbReference>
<evidence type="ECO:0000313" key="5">
    <source>
        <dbReference type="EMBL" id="NKC18942.1"/>
    </source>
</evidence>
<dbReference type="SUPFAM" id="SSF49373">
    <property type="entry name" value="Invasin/intimin cell-adhesion fragments"/>
    <property type="match status" value="6"/>
</dbReference>
<organism evidence="5 6">
    <name type="scientific">Pseudoalteromonas galatheae</name>
    <dbReference type="NCBI Taxonomy" id="579562"/>
    <lineage>
        <taxon>Bacteria</taxon>
        <taxon>Pseudomonadati</taxon>
        <taxon>Pseudomonadota</taxon>
        <taxon>Gammaproteobacteria</taxon>
        <taxon>Alteromonadales</taxon>
        <taxon>Pseudoalteromonadaceae</taxon>
        <taxon>Pseudoalteromonas</taxon>
    </lineage>
</organism>
<dbReference type="Gene3D" id="2.60.40.10">
    <property type="entry name" value="Immunoglobulins"/>
    <property type="match status" value="5"/>
</dbReference>
<protein>
    <recommendedName>
        <fullName evidence="4">Big-1 domain-containing protein</fullName>
    </recommendedName>
</protein>
<reference evidence="5" key="1">
    <citation type="submission" date="2019-10" db="EMBL/GenBank/DDBJ databases">
        <authorList>
            <person name="Paulsen S."/>
        </authorList>
    </citation>
    <scope>NUCLEOTIDE SEQUENCE</scope>
    <source>
        <strain evidence="5">S4498</strain>
    </source>
</reference>
<evidence type="ECO:0000256" key="1">
    <source>
        <dbReference type="ARBA" id="ARBA00010116"/>
    </source>
</evidence>
<feature type="signal peptide" evidence="3">
    <location>
        <begin position="1"/>
        <end position="20"/>
    </location>
</feature>
<evidence type="ECO:0000313" key="6">
    <source>
        <dbReference type="Proteomes" id="UP000307537"/>
    </source>
</evidence>
<dbReference type="InterPro" id="IPR003344">
    <property type="entry name" value="Big_1_dom"/>
</dbReference>
<feature type="domain" description="Big-1" evidence="4">
    <location>
        <begin position="353"/>
        <end position="452"/>
    </location>
</feature>
<dbReference type="InterPro" id="IPR008964">
    <property type="entry name" value="Invasin/intimin_cell_adhesion"/>
</dbReference>
<name>A0A8T6YQ19_9GAMM</name>
<keyword evidence="3" id="KW-0732">Signal</keyword>
<dbReference type="Proteomes" id="UP000307537">
    <property type="component" value="Unassembled WGS sequence"/>
</dbReference>
<keyword evidence="6" id="KW-1185">Reference proteome</keyword>
<proteinExistence type="inferred from homology"/>
<dbReference type="InterPro" id="IPR013783">
    <property type="entry name" value="Ig-like_fold"/>
</dbReference>
<evidence type="ECO:0000259" key="4">
    <source>
        <dbReference type="SMART" id="SM00634"/>
    </source>
</evidence>
<evidence type="ECO:0000256" key="2">
    <source>
        <dbReference type="SAM" id="MobiDB-lite"/>
    </source>
</evidence>
<feature type="domain" description="Big-1" evidence="4">
    <location>
        <begin position="48"/>
        <end position="132"/>
    </location>
</feature>